<evidence type="ECO:0000256" key="1">
    <source>
        <dbReference type="ARBA" id="ARBA00004245"/>
    </source>
</evidence>
<feature type="region of interest" description="Disordered" evidence="9">
    <location>
        <begin position="1048"/>
        <end position="1100"/>
    </location>
</feature>
<dbReference type="PRINTS" id="PR00452">
    <property type="entry name" value="SH3DOMAIN"/>
</dbReference>
<feature type="domain" description="F-BAR" evidence="11">
    <location>
        <begin position="602"/>
        <end position="878"/>
    </location>
</feature>
<evidence type="ECO:0000256" key="3">
    <source>
        <dbReference type="ARBA" id="ARBA00022490"/>
    </source>
</evidence>
<keyword evidence="4" id="KW-0597">Phosphoprotein</keyword>
<evidence type="ECO:0000313" key="12">
    <source>
        <dbReference type="EMBL" id="KAK0176508.1"/>
    </source>
</evidence>
<evidence type="ECO:0000256" key="8">
    <source>
        <dbReference type="PROSITE-ProRule" id="PRU01077"/>
    </source>
</evidence>
<dbReference type="GO" id="GO:0005886">
    <property type="term" value="C:plasma membrane"/>
    <property type="evidence" value="ECO:0007669"/>
    <property type="project" value="TreeGrafter"/>
</dbReference>
<keyword evidence="2 7" id="KW-0728">SH3 domain</keyword>
<dbReference type="EMBL" id="JAQQBS010000001">
    <property type="protein sequence ID" value="KAK0176508.1"/>
    <property type="molecule type" value="Genomic_DNA"/>
</dbReference>
<evidence type="ECO:0000256" key="9">
    <source>
        <dbReference type="SAM" id="MobiDB-lite"/>
    </source>
</evidence>
<keyword evidence="13" id="KW-1185">Reference proteome</keyword>
<feature type="compositionally biased region" description="Basic and acidic residues" evidence="9">
    <location>
        <begin position="778"/>
        <end position="802"/>
    </location>
</feature>
<evidence type="ECO:0000256" key="4">
    <source>
        <dbReference type="ARBA" id="ARBA00022553"/>
    </source>
</evidence>
<dbReference type="CDD" id="cd07658">
    <property type="entry name" value="F-BAR_NOSTRIN"/>
    <property type="match status" value="1"/>
</dbReference>
<dbReference type="InterPro" id="IPR035656">
    <property type="entry name" value="Nostrin_SH3"/>
</dbReference>
<organism evidence="12 13">
    <name type="scientific">Microctonus aethiopoides</name>
    <dbReference type="NCBI Taxonomy" id="144406"/>
    <lineage>
        <taxon>Eukaryota</taxon>
        <taxon>Metazoa</taxon>
        <taxon>Ecdysozoa</taxon>
        <taxon>Arthropoda</taxon>
        <taxon>Hexapoda</taxon>
        <taxon>Insecta</taxon>
        <taxon>Pterygota</taxon>
        <taxon>Neoptera</taxon>
        <taxon>Endopterygota</taxon>
        <taxon>Hymenoptera</taxon>
        <taxon>Apocrita</taxon>
        <taxon>Ichneumonoidea</taxon>
        <taxon>Braconidae</taxon>
        <taxon>Euphorinae</taxon>
        <taxon>Microctonus</taxon>
    </lineage>
</organism>
<evidence type="ECO:0000256" key="5">
    <source>
        <dbReference type="ARBA" id="ARBA00023054"/>
    </source>
</evidence>
<dbReference type="GO" id="GO:0016192">
    <property type="term" value="P:vesicle-mediated transport"/>
    <property type="evidence" value="ECO:0007669"/>
    <property type="project" value="UniProtKB-ARBA"/>
</dbReference>
<dbReference type="FunFam" id="2.30.30.40:FF:000072">
    <property type="entry name" value="Unconventional Myosin IB"/>
    <property type="match status" value="1"/>
</dbReference>
<keyword evidence="6" id="KW-0206">Cytoskeleton</keyword>
<dbReference type="SMART" id="SM00326">
    <property type="entry name" value="SH3"/>
    <property type="match status" value="1"/>
</dbReference>
<sequence>MSMNSGDKIKMARMQFLVGLNESNDNCNDISIKECNEIKQLGYDNDSIENNPTRVVEFVNDEVLYQNNMEMALNSLNKISAQTNVNSINCDDASGISSSNSSNTDSNNISINNIPTSSTCSKHPKMIGNGDDNQVTNLRHRRSVEITAMTSVTTGIDGVPVISFSFHQTNDNAELSKDIPDENIDINDKNGENSVVELELYDFPKNSRPTSVGDYITRSNREEEEEEGAVVIVKNKTTSLSSPVLNHSLNDIDKANDHQKYLNNLYDFPRSHRLSLLNKPDAIEHERIDSEMFNSNELKINNECHYEMLNRSGSLKLSKSDDCGLNLTVGNLHLDSECSESRERPKKYRLGKAWGKMRSWLREERTKLNEVVQRHARLQAVGVGCHSESNTDDDSMSSGRCGSYDLVAARAKELGIKSPQIHDNEFVLESVSEEIHLSQHDEVVVSHDLATSTTQTSILASAVTTTIANTTALKRDSLECPTYDDEKVGKKLPEIINGGRLRKRIASSDNILCGTKLKLAPVSISLDKLCDDNVGDCNNDNDDDDDDDDNGIVMKNKNKDLCEIKTIGEKELQKTHMGKGGLIKRRMLGSIRGLMASTNLLHQHENEETGPGGFEDIRRYVKQGGDFCKELAAILHERAELEASYAKGLSKLSSKLTKACSKDQGGNSSGGVNEAWRNVGEEMEAAAEAHRVWGVALSEQLAKPLRVGVAEAQGRSRKAIESSVDKASKSLQEWRGIAAKSKKQSFSCARENERLQDLARIQSISQSQQNNNKTSSHHMTEKEVNKLENRRRKAEDSSRRADTEFYTVSVRAERARLEYECTVRKGAKQMELLEEERLSALKDLANVYLSHLQAFAPRLQQSADRLATPVHNCSVSHDIDILKNLIRRMDSNDAATVDQLLPDFYAEHVTLAMNRERRKQALVRVLHLIRQDLERERRGREGLETLHRAFIQTPAFAADESTQNVTDKIHHMRSMLTYLEAARYKVGGALAEVEGGKKGKHPLAEHILVSRDKQGLQQSVLKMPMWAKNESFEFPDVDDDVIEEIHMTKVHDQDHQHEWIDRTAGDGNSENPPDEEDFSDFDEFSSHSEDNNNQEVDVTDITSEKNGEIIIEQCRAIYQYSANLNDELSLTPGDLITIHRKQADGWWIGECGGRTGIFPATYVQVIR</sequence>
<feature type="compositionally biased region" description="Low complexity" evidence="9">
    <location>
        <begin position="96"/>
        <end position="121"/>
    </location>
</feature>
<dbReference type="InterPro" id="IPR001452">
    <property type="entry name" value="SH3_domain"/>
</dbReference>
<dbReference type="InterPro" id="IPR057870">
    <property type="entry name" value="HR1_TOCA"/>
</dbReference>
<evidence type="ECO:0000259" key="10">
    <source>
        <dbReference type="PROSITE" id="PS50002"/>
    </source>
</evidence>
<dbReference type="Pfam" id="PF25610">
    <property type="entry name" value="HR1_TOCA"/>
    <property type="match status" value="1"/>
</dbReference>
<dbReference type="AlphaFoldDB" id="A0AA39FVJ4"/>
<evidence type="ECO:0000256" key="6">
    <source>
        <dbReference type="ARBA" id="ARBA00023212"/>
    </source>
</evidence>
<dbReference type="Pfam" id="PF00611">
    <property type="entry name" value="FCH"/>
    <property type="match status" value="1"/>
</dbReference>
<dbReference type="CDD" id="cd11823">
    <property type="entry name" value="SH3_Nostrin"/>
    <property type="match status" value="1"/>
</dbReference>
<dbReference type="InterPro" id="IPR036028">
    <property type="entry name" value="SH3-like_dom_sf"/>
</dbReference>
<feature type="region of interest" description="Disordered" evidence="9">
    <location>
        <begin position="764"/>
        <end position="802"/>
    </location>
</feature>
<feature type="compositionally biased region" description="Acidic residues" evidence="9">
    <location>
        <begin position="1072"/>
        <end position="1083"/>
    </location>
</feature>
<evidence type="ECO:0008006" key="14">
    <source>
        <dbReference type="Google" id="ProtNLM"/>
    </source>
</evidence>
<accession>A0AA39FVJ4</accession>
<keyword evidence="5 8" id="KW-0175">Coiled coil</keyword>
<dbReference type="Proteomes" id="UP001168990">
    <property type="component" value="Unassembled WGS sequence"/>
</dbReference>
<dbReference type="InterPro" id="IPR031160">
    <property type="entry name" value="F_BAR_dom"/>
</dbReference>
<feature type="domain" description="SH3" evidence="10">
    <location>
        <begin position="1109"/>
        <end position="1167"/>
    </location>
</feature>
<feature type="region of interest" description="Disordered" evidence="9">
    <location>
        <begin position="96"/>
        <end position="134"/>
    </location>
</feature>
<dbReference type="InterPro" id="IPR001060">
    <property type="entry name" value="FCH_dom"/>
</dbReference>
<protein>
    <recommendedName>
        <fullName evidence="14">Nostrin</fullName>
    </recommendedName>
</protein>
<proteinExistence type="predicted"/>
<evidence type="ECO:0000256" key="2">
    <source>
        <dbReference type="ARBA" id="ARBA00022443"/>
    </source>
</evidence>
<dbReference type="Pfam" id="PF14604">
    <property type="entry name" value="SH3_9"/>
    <property type="match status" value="1"/>
</dbReference>
<dbReference type="SUPFAM" id="SSF103657">
    <property type="entry name" value="BAR/IMD domain-like"/>
    <property type="match status" value="1"/>
</dbReference>
<reference evidence="12" key="1">
    <citation type="journal article" date="2023" name="bioRxiv">
        <title>Scaffold-level genome assemblies of two parasitoid biocontrol wasps reveal the parthenogenesis mechanism and an associated novel virus.</title>
        <authorList>
            <person name="Inwood S."/>
            <person name="Skelly J."/>
            <person name="Guhlin J."/>
            <person name="Harrop T."/>
            <person name="Goldson S."/>
            <person name="Dearden P."/>
        </authorList>
    </citation>
    <scope>NUCLEOTIDE SEQUENCE</scope>
    <source>
        <strain evidence="12">Irish</strain>
        <tissue evidence="12">Whole body</tissue>
    </source>
</reference>
<evidence type="ECO:0000256" key="7">
    <source>
        <dbReference type="PROSITE-ProRule" id="PRU00192"/>
    </source>
</evidence>
<dbReference type="SMART" id="SM00055">
    <property type="entry name" value="FCH"/>
    <property type="match status" value="1"/>
</dbReference>
<feature type="compositionally biased region" description="Basic and acidic residues" evidence="9">
    <location>
        <begin position="1048"/>
        <end position="1064"/>
    </location>
</feature>
<dbReference type="SUPFAM" id="SSF50044">
    <property type="entry name" value="SH3-domain"/>
    <property type="match status" value="1"/>
</dbReference>
<dbReference type="PANTHER" id="PTHR23065:SF7">
    <property type="entry name" value="NOSTRIN, ISOFORM H"/>
    <property type="match status" value="1"/>
</dbReference>
<dbReference type="PANTHER" id="PTHR23065">
    <property type="entry name" value="PROLINE-SERINE-THREONINE PHOSPHATASE INTERACTING PROTEIN 1"/>
    <property type="match status" value="1"/>
</dbReference>
<dbReference type="PROSITE" id="PS51741">
    <property type="entry name" value="F_BAR"/>
    <property type="match status" value="1"/>
</dbReference>
<dbReference type="PROSITE" id="PS50002">
    <property type="entry name" value="SH3"/>
    <property type="match status" value="1"/>
</dbReference>
<keyword evidence="3" id="KW-0963">Cytoplasm</keyword>
<dbReference type="GO" id="GO:0005737">
    <property type="term" value="C:cytoplasm"/>
    <property type="evidence" value="ECO:0007669"/>
    <property type="project" value="TreeGrafter"/>
</dbReference>
<dbReference type="GO" id="GO:0043226">
    <property type="term" value="C:organelle"/>
    <property type="evidence" value="ECO:0007669"/>
    <property type="project" value="UniProtKB-ARBA"/>
</dbReference>
<dbReference type="Gene3D" id="6.10.140.470">
    <property type="match status" value="1"/>
</dbReference>
<reference evidence="12" key="2">
    <citation type="submission" date="2023-03" db="EMBL/GenBank/DDBJ databases">
        <authorList>
            <person name="Inwood S.N."/>
            <person name="Skelly J.G."/>
            <person name="Guhlin J."/>
            <person name="Harrop T.W.R."/>
            <person name="Goldson S.G."/>
            <person name="Dearden P.K."/>
        </authorList>
    </citation>
    <scope>NUCLEOTIDE SEQUENCE</scope>
    <source>
        <strain evidence="12">Irish</strain>
        <tissue evidence="12">Whole body</tissue>
    </source>
</reference>
<name>A0AA39FVJ4_9HYME</name>
<dbReference type="InterPro" id="IPR027267">
    <property type="entry name" value="AH/BAR_dom_sf"/>
</dbReference>
<evidence type="ECO:0000259" key="11">
    <source>
        <dbReference type="PROSITE" id="PS51741"/>
    </source>
</evidence>
<evidence type="ECO:0000313" key="13">
    <source>
        <dbReference type="Proteomes" id="UP001168990"/>
    </source>
</evidence>
<gene>
    <name evidence="12" type="ORF">PV328_000639</name>
</gene>
<comment type="subcellular location">
    <subcellularLocation>
        <location evidence="1">Cytoplasm</location>
        <location evidence="1">Cytoskeleton</location>
    </subcellularLocation>
</comment>
<comment type="caution">
    <text evidence="12">The sequence shown here is derived from an EMBL/GenBank/DDBJ whole genome shotgun (WGS) entry which is preliminary data.</text>
</comment>
<dbReference type="Gene3D" id="2.30.30.40">
    <property type="entry name" value="SH3 Domains"/>
    <property type="match status" value="1"/>
</dbReference>
<dbReference type="Gene3D" id="1.20.1270.60">
    <property type="entry name" value="Arfaptin homology (AH) domain/BAR domain"/>
    <property type="match status" value="1"/>
</dbReference>